<evidence type="ECO:0000313" key="14">
    <source>
        <dbReference type="Proteomes" id="UP001595916"/>
    </source>
</evidence>
<dbReference type="SUPFAM" id="SSF52141">
    <property type="entry name" value="Uracil-DNA glycosylase-like"/>
    <property type="match status" value="1"/>
</dbReference>
<dbReference type="EC" id="3.2.2.27" evidence="4 9"/>
<keyword evidence="13" id="KW-0326">Glycosidase</keyword>
<comment type="catalytic activity">
    <reaction evidence="1 9 11">
        <text>Hydrolyzes single-stranded DNA or mismatched double-stranded DNA and polynucleotides, releasing free uracil.</text>
        <dbReference type="EC" id="3.2.2.27"/>
    </reaction>
</comment>
<dbReference type="EMBL" id="JBHSHL010000014">
    <property type="protein sequence ID" value="MFC4804303.1"/>
    <property type="molecule type" value="Genomic_DNA"/>
</dbReference>
<comment type="subcellular location">
    <subcellularLocation>
        <location evidence="9">Cytoplasm</location>
    </subcellularLocation>
</comment>
<dbReference type="PANTHER" id="PTHR11264">
    <property type="entry name" value="URACIL-DNA GLYCOSYLASE"/>
    <property type="match status" value="1"/>
</dbReference>
<keyword evidence="8 9" id="KW-0234">DNA repair</keyword>
<gene>
    <name evidence="9" type="primary">ung</name>
    <name evidence="13" type="ORF">ACFO4R_04335</name>
</gene>
<reference evidence="14" key="1">
    <citation type="journal article" date="2019" name="Int. J. Syst. Evol. Microbiol.">
        <title>The Global Catalogue of Microorganisms (GCM) 10K type strain sequencing project: providing services to taxonomists for standard genome sequencing and annotation.</title>
        <authorList>
            <consortium name="The Broad Institute Genomics Platform"/>
            <consortium name="The Broad Institute Genome Sequencing Center for Infectious Disease"/>
            <person name="Wu L."/>
            <person name="Ma J."/>
        </authorList>
    </citation>
    <scope>NUCLEOTIDE SEQUENCE [LARGE SCALE GENOMIC DNA]</scope>
    <source>
        <strain evidence="14">CCUG 46385</strain>
    </source>
</reference>
<evidence type="ECO:0000256" key="4">
    <source>
        <dbReference type="ARBA" id="ARBA00012030"/>
    </source>
</evidence>
<dbReference type="InterPro" id="IPR036895">
    <property type="entry name" value="Uracil-DNA_glycosylase-like_sf"/>
</dbReference>
<dbReference type="InterPro" id="IPR002043">
    <property type="entry name" value="UDG_fam1"/>
</dbReference>
<keyword evidence="14" id="KW-1185">Reference proteome</keyword>
<dbReference type="RefSeq" id="WP_379787810.1">
    <property type="nucleotide sequence ID" value="NZ_JBHSHL010000014.1"/>
</dbReference>
<evidence type="ECO:0000256" key="8">
    <source>
        <dbReference type="ARBA" id="ARBA00023204"/>
    </source>
</evidence>
<evidence type="ECO:0000256" key="7">
    <source>
        <dbReference type="ARBA" id="ARBA00022801"/>
    </source>
</evidence>
<dbReference type="NCBIfam" id="NF003591">
    <property type="entry name" value="PRK05254.1-4"/>
    <property type="match status" value="1"/>
</dbReference>
<evidence type="ECO:0000256" key="10">
    <source>
        <dbReference type="PROSITE-ProRule" id="PRU10072"/>
    </source>
</evidence>
<dbReference type="SMART" id="SM00986">
    <property type="entry name" value="UDG"/>
    <property type="match status" value="1"/>
</dbReference>
<organism evidence="13 14">
    <name type="scientific">Filifactor villosus</name>
    <dbReference type="NCBI Taxonomy" id="29374"/>
    <lineage>
        <taxon>Bacteria</taxon>
        <taxon>Bacillati</taxon>
        <taxon>Bacillota</taxon>
        <taxon>Clostridia</taxon>
        <taxon>Peptostreptococcales</taxon>
        <taxon>Filifactoraceae</taxon>
        <taxon>Filifactor</taxon>
    </lineage>
</organism>
<dbReference type="NCBIfam" id="NF003588">
    <property type="entry name" value="PRK05254.1-1"/>
    <property type="match status" value="1"/>
</dbReference>
<dbReference type="NCBIfam" id="TIGR00628">
    <property type="entry name" value="ung"/>
    <property type="match status" value="1"/>
</dbReference>
<keyword evidence="7 9" id="KW-0378">Hydrolase</keyword>
<dbReference type="Proteomes" id="UP001595916">
    <property type="component" value="Unassembled WGS sequence"/>
</dbReference>
<dbReference type="InterPro" id="IPR018085">
    <property type="entry name" value="Ura-DNA_Glyclase_AS"/>
</dbReference>
<keyword evidence="9" id="KW-0963">Cytoplasm</keyword>
<name>A0ABV9QKC6_9FIRM</name>
<comment type="function">
    <text evidence="2 9 11">Excises uracil residues from the DNA which can arise as a result of misincorporation of dUMP residues by DNA polymerase or due to deamination of cytosine.</text>
</comment>
<dbReference type="InterPro" id="IPR005122">
    <property type="entry name" value="Uracil-DNA_glycosylase-like"/>
</dbReference>
<evidence type="ECO:0000256" key="9">
    <source>
        <dbReference type="HAMAP-Rule" id="MF_00148"/>
    </source>
</evidence>
<evidence type="ECO:0000256" key="11">
    <source>
        <dbReference type="RuleBase" id="RU003780"/>
    </source>
</evidence>
<evidence type="ECO:0000259" key="12">
    <source>
        <dbReference type="SMART" id="SM00986"/>
    </source>
</evidence>
<dbReference type="PROSITE" id="PS00130">
    <property type="entry name" value="U_DNA_GLYCOSYLASE"/>
    <property type="match status" value="1"/>
</dbReference>
<evidence type="ECO:0000256" key="6">
    <source>
        <dbReference type="ARBA" id="ARBA00022763"/>
    </source>
</evidence>
<evidence type="ECO:0000256" key="5">
    <source>
        <dbReference type="ARBA" id="ARBA00018429"/>
    </source>
</evidence>
<dbReference type="Pfam" id="PF03167">
    <property type="entry name" value="UDG"/>
    <property type="match status" value="1"/>
</dbReference>
<keyword evidence="6 9" id="KW-0227">DNA damage</keyword>
<evidence type="ECO:0000256" key="3">
    <source>
        <dbReference type="ARBA" id="ARBA00008184"/>
    </source>
</evidence>
<feature type="domain" description="Uracil-DNA glycosylase-like" evidence="12">
    <location>
        <begin position="49"/>
        <end position="209"/>
    </location>
</feature>
<dbReference type="PANTHER" id="PTHR11264:SF0">
    <property type="entry name" value="URACIL-DNA GLYCOSYLASE"/>
    <property type="match status" value="1"/>
</dbReference>
<proteinExistence type="inferred from homology"/>
<sequence>MVSFENTWDELLEEEFQKPYYLKLREFLKSEYRTRTIYPDMYHIFEALKIVDYHDVKVVILGQDPYHGEGQAHGMAFSVQKGVRIPPSLVNIYKEISSELGTSFPDHGYLMKWARQGVLLLNTVLTVREGQANSHKGQGWEMFTDRVIQLVDERKEPAAFLLWGSNAIAKKSMIDENKHLVLTSAHPSPLSAHRGFRGNGHFKKTNEFLQKVYGFGIDWQI</sequence>
<dbReference type="CDD" id="cd10027">
    <property type="entry name" value="UDG-F1-like"/>
    <property type="match status" value="1"/>
</dbReference>
<comment type="caution">
    <text evidence="13">The sequence shown here is derived from an EMBL/GenBank/DDBJ whole genome shotgun (WGS) entry which is preliminary data.</text>
</comment>
<evidence type="ECO:0000256" key="2">
    <source>
        <dbReference type="ARBA" id="ARBA00002631"/>
    </source>
</evidence>
<feature type="active site" description="Proton acceptor" evidence="9 10">
    <location>
        <position position="64"/>
    </location>
</feature>
<dbReference type="SMART" id="SM00987">
    <property type="entry name" value="UreE_C"/>
    <property type="match status" value="1"/>
</dbReference>
<evidence type="ECO:0000313" key="13">
    <source>
        <dbReference type="EMBL" id="MFC4804303.1"/>
    </source>
</evidence>
<dbReference type="GO" id="GO:0004844">
    <property type="term" value="F:uracil DNA N-glycosylase activity"/>
    <property type="evidence" value="ECO:0007669"/>
    <property type="project" value="UniProtKB-EC"/>
</dbReference>
<comment type="similarity">
    <text evidence="3 9 11">Belongs to the uracil-DNA glycosylase (UDG) superfamily. UNG family.</text>
</comment>
<evidence type="ECO:0000256" key="1">
    <source>
        <dbReference type="ARBA" id="ARBA00001400"/>
    </source>
</evidence>
<dbReference type="NCBIfam" id="NF003592">
    <property type="entry name" value="PRK05254.1-5"/>
    <property type="match status" value="1"/>
</dbReference>
<dbReference type="Gene3D" id="3.40.470.10">
    <property type="entry name" value="Uracil-DNA glycosylase-like domain"/>
    <property type="match status" value="1"/>
</dbReference>
<accession>A0ABV9QKC6</accession>
<dbReference type="NCBIfam" id="NF003589">
    <property type="entry name" value="PRK05254.1-2"/>
    <property type="match status" value="1"/>
</dbReference>
<protein>
    <recommendedName>
        <fullName evidence="5 9">Uracil-DNA glycosylase</fullName>
        <shortName evidence="9">UDG</shortName>
        <ecNumber evidence="4 9">3.2.2.27</ecNumber>
    </recommendedName>
</protein>
<dbReference type="HAMAP" id="MF_00148">
    <property type="entry name" value="UDG"/>
    <property type="match status" value="1"/>
</dbReference>